<evidence type="ECO:0000313" key="3">
    <source>
        <dbReference type="Proteomes" id="UP000606974"/>
    </source>
</evidence>
<organism evidence="2 3">
    <name type="scientific">Endocarpon pusillum</name>
    <dbReference type="NCBI Taxonomy" id="364733"/>
    <lineage>
        <taxon>Eukaryota</taxon>
        <taxon>Fungi</taxon>
        <taxon>Dikarya</taxon>
        <taxon>Ascomycota</taxon>
        <taxon>Pezizomycotina</taxon>
        <taxon>Eurotiomycetes</taxon>
        <taxon>Chaetothyriomycetidae</taxon>
        <taxon>Verrucariales</taxon>
        <taxon>Verrucariaceae</taxon>
        <taxon>Endocarpon</taxon>
    </lineage>
</organism>
<comment type="caution">
    <text evidence="2">The sequence shown here is derived from an EMBL/GenBank/DDBJ whole genome shotgun (WGS) entry which is preliminary data.</text>
</comment>
<accession>A0A8H7AIL8</accession>
<evidence type="ECO:0000256" key="1">
    <source>
        <dbReference type="SAM" id="MobiDB-lite"/>
    </source>
</evidence>
<dbReference type="AlphaFoldDB" id="A0A8H7AIL8"/>
<protein>
    <submittedName>
        <fullName evidence="2">Uncharacterized protein</fullName>
    </submittedName>
</protein>
<reference evidence="2" key="1">
    <citation type="submission" date="2020-02" db="EMBL/GenBank/DDBJ databases">
        <authorList>
            <person name="Palmer J.M."/>
        </authorList>
    </citation>
    <scope>NUCLEOTIDE SEQUENCE</scope>
    <source>
        <strain evidence="2">EPUS1.4</strain>
        <tissue evidence="2">Thallus</tissue>
    </source>
</reference>
<evidence type="ECO:0000313" key="2">
    <source>
        <dbReference type="EMBL" id="KAF7508084.1"/>
    </source>
</evidence>
<name>A0A8H7AIL8_9EURO</name>
<dbReference type="OrthoDB" id="5291055at2759"/>
<feature type="compositionally biased region" description="Polar residues" evidence="1">
    <location>
        <begin position="13"/>
        <end position="32"/>
    </location>
</feature>
<feature type="region of interest" description="Disordered" evidence="1">
    <location>
        <begin position="1"/>
        <end position="110"/>
    </location>
</feature>
<proteinExistence type="predicted"/>
<dbReference type="EMBL" id="JAACFV010000059">
    <property type="protein sequence ID" value="KAF7508084.1"/>
    <property type="molecule type" value="Genomic_DNA"/>
</dbReference>
<sequence>MQGGKSVRRGMTGQHTAHGPQTTWTGSPQLHTAGSVGDRESHDVRLQQVPPPDMTSQQATRRAELPQRDSSLNQAAFPAGNRDPSTPNPRTSAYPTGYSGQEQTTTAIGSPRRLLPMTQTAIANLTSRSPLKDIMSPPSLPFVCNDEFRLAIAINTVISLAPKRGAFPLLSENMDRYMSELVQGYNNEVPIQHPRMTMGLPSNHGEWSIKICFSTSLPSSFFPCLIELSSPFFSIVEDPSSASPSWQTHIEALWTFLNRHYVVKGDADFNTGIVVRGMNRTFTVPYIKRISQAIVHFEPFIMGTIVNRIRSARPVKGNWRDNPRLGVANLGRPRSIAAIEATMPNSVVGDPAAVLDLIQAPTSDGYPYSWSFVRTGSDLLIQYHKPQGCATAGDAITWMEFIVSFIQGSLAYPSTEVLQEVPLTRKGLRYFMYGKESRLGRYRFGVYHNPNVWSGHQLEEQTTVSSELQR</sequence>
<dbReference type="Proteomes" id="UP000606974">
    <property type="component" value="Unassembled WGS sequence"/>
</dbReference>
<keyword evidence="3" id="KW-1185">Reference proteome</keyword>
<gene>
    <name evidence="2" type="ORF">GJ744_009666</name>
</gene>
<feature type="compositionally biased region" description="Polar residues" evidence="1">
    <location>
        <begin position="83"/>
        <end position="108"/>
    </location>
</feature>